<accession>A0A7W7SU22</accession>
<reference evidence="2 3" key="1">
    <citation type="submission" date="2020-08" db="EMBL/GenBank/DDBJ databases">
        <title>Sequencing the genomes of 1000 actinobacteria strains.</title>
        <authorList>
            <person name="Klenk H.-P."/>
        </authorList>
    </citation>
    <scope>NUCLEOTIDE SEQUENCE [LARGE SCALE GENOMIC DNA]</scope>
    <source>
        <strain evidence="2 3">DSM 45886</strain>
    </source>
</reference>
<dbReference type="Proteomes" id="UP000578819">
    <property type="component" value="Unassembled WGS sequence"/>
</dbReference>
<comment type="caution">
    <text evidence="2">The sequence shown here is derived from an EMBL/GenBank/DDBJ whole genome shotgun (WGS) entry which is preliminary data.</text>
</comment>
<evidence type="ECO:0000313" key="2">
    <source>
        <dbReference type="EMBL" id="MBB4960846.1"/>
    </source>
</evidence>
<organism evidence="2 3">
    <name type="scientific">Micromonospora polyrhachis</name>
    <dbReference type="NCBI Taxonomy" id="1282883"/>
    <lineage>
        <taxon>Bacteria</taxon>
        <taxon>Bacillati</taxon>
        <taxon>Actinomycetota</taxon>
        <taxon>Actinomycetes</taxon>
        <taxon>Micromonosporales</taxon>
        <taxon>Micromonosporaceae</taxon>
        <taxon>Micromonospora</taxon>
    </lineage>
</organism>
<sequence length="34" mass="3615">MKQTEDGTGKRSAGEQAGRHGDADQSVRSIVVSR</sequence>
<feature type="region of interest" description="Disordered" evidence="1">
    <location>
        <begin position="1"/>
        <end position="34"/>
    </location>
</feature>
<gene>
    <name evidence="2" type="ORF">FHR38_004579</name>
</gene>
<proteinExistence type="predicted"/>
<feature type="compositionally biased region" description="Basic and acidic residues" evidence="1">
    <location>
        <begin position="1"/>
        <end position="25"/>
    </location>
</feature>
<protein>
    <submittedName>
        <fullName evidence="2">Uncharacterized protein</fullName>
    </submittedName>
</protein>
<evidence type="ECO:0000256" key="1">
    <source>
        <dbReference type="SAM" id="MobiDB-lite"/>
    </source>
</evidence>
<keyword evidence="3" id="KW-1185">Reference proteome</keyword>
<name>A0A7W7SU22_9ACTN</name>
<dbReference type="EMBL" id="JACHJW010000001">
    <property type="protein sequence ID" value="MBB4960846.1"/>
    <property type="molecule type" value="Genomic_DNA"/>
</dbReference>
<evidence type="ECO:0000313" key="3">
    <source>
        <dbReference type="Proteomes" id="UP000578819"/>
    </source>
</evidence>
<dbReference type="AlphaFoldDB" id="A0A7W7SU22"/>